<evidence type="ECO:0000313" key="3">
    <source>
        <dbReference type="Proteomes" id="UP000498980"/>
    </source>
</evidence>
<organism evidence="2 3">
    <name type="scientific">Streptomyces fulvorobeus</name>
    <dbReference type="NCBI Taxonomy" id="284028"/>
    <lineage>
        <taxon>Bacteria</taxon>
        <taxon>Bacillati</taxon>
        <taxon>Actinomycetota</taxon>
        <taxon>Actinomycetes</taxon>
        <taxon>Kitasatosporales</taxon>
        <taxon>Streptomycetaceae</taxon>
        <taxon>Streptomyces</taxon>
    </lineage>
</organism>
<sequence>MIRGLAFGLSCGVFHETAQPVGGRQHESPAQRVDPDHRPVDSCLAETTQPRMHLSLVPTLNDHFSLPRVRRGASSKPLPRVRLPPPPASARLRRPWPPAAGERHQLVHDAPGLAVDVPVQEFVAAVWN</sequence>
<feature type="region of interest" description="Disordered" evidence="1">
    <location>
        <begin position="70"/>
        <end position="96"/>
    </location>
</feature>
<evidence type="ECO:0000256" key="1">
    <source>
        <dbReference type="SAM" id="MobiDB-lite"/>
    </source>
</evidence>
<feature type="region of interest" description="Disordered" evidence="1">
    <location>
        <begin position="20"/>
        <end position="40"/>
    </location>
</feature>
<dbReference type="AlphaFoldDB" id="A0A7J0CFV1"/>
<evidence type="ECO:0000313" key="2">
    <source>
        <dbReference type="EMBL" id="GFN01128.1"/>
    </source>
</evidence>
<dbReference type="EMBL" id="BLWC01000001">
    <property type="protein sequence ID" value="GFN01128.1"/>
    <property type="molecule type" value="Genomic_DNA"/>
</dbReference>
<dbReference type="Proteomes" id="UP000498980">
    <property type="component" value="Unassembled WGS sequence"/>
</dbReference>
<proteinExistence type="predicted"/>
<protein>
    <submittedName>
        <fullName evidence="2">Uncharacterized protein</fullName>
    </submittedName>
</protein>
<name>A0A7J0CFV1_9ACTN</name>
<reference evidence="2 3" key="1">
    <citation type="submission" date="2020-05" db="EMBL/GenBank/DDBJ databases">
        <title>Whole genome shotgun sequence of Streptomyces fulvorobeus NBRC 15897.</title>
        <authorList>
            <person name="Komaki H."/>
            <person name="Tamura T."/>
        </authorList>
    </citation>
    <scope>NUCLEOTIDE SEQUENCE [LARGE SCALE GENOMIC DNA]</scope>
    <source>
        <strain evidence="2 3">NBRC 15897</strain>
    </source>
</reference>
<comment type="caution">
    <text evidence="2">The sequence shown here is derived from an EMBL/GenBank/DDBJ whole genome shotgun (WGS) entry which is preliminary data.</text>
</comment>
<feature type="compositionally biased region" description="Basic and acidic residues" evidence="1">
    <location>
        <begin position="24"/>
        <end position="40"/>
    </location>
</feature>
<accession>A0A7J0CFV1</accession>
<gene>
    <name evidence="2" type="ORF">Sfulv_59380</name>
</gene>
<keyword evidence="3" id="KW-1185">Reference proteome</keyword>